<keyword evidence="3" id="KW-1185">Reference proteome</keyword>
<dbReference type="Proteomes" id="UP000270661">
    <property type="component" value="Unassembled WGS sequence"/>
</dbReference>
<dbReference type="GeneID" id="55643151"/>
<comment type="caution">
    <text evidence="2">The sequence shown here is derived from an EMBL/GenBank/DDBJ whole genome shotgun (WGS) entry which is preliminary data.</text>
</comment>
<dbReference type="InterPro" id="IPR002789">
    <property type="entry name" value="HerA_central"/>
</dbReference>
<protein>
    <recommendedName>
        <fullName evidence="1">Helicase HerA central domain-containing protein</fullName>
    </recommendedName>
</protein>
<dbReference type="RefSeq" id="WP_053193983.1">
    <property type="nucleotide sequence ID" value="NZ_CP014262.1"/>
</dbReference>
<organism evidence="2 3">
    <name type="scientific">Pseudomonas corrugata</name>
    <dbReference type="NCBI Taxonomy" id="47879"/>
    <lineage>
        <taxon>Bacteria</taxon>
        <taxon>Pseudomonadati</taxon>
        <taxon>Pseudomonadota</taxon>
        <taxon>Gammaproteobacteria</taxon>
        <taxon>Pseudomonadales</taxon>
        <taxon>Pseudomonadaceae</taxon>
        <taxon>Pseudomonas</taxon>
    </lineage>
</organism>
<dbReference type="NCBIfam" id="TIGR01484">
    <property type="entry name" value="HAD-SF-IIB"/>
    <property type="match status" value="1"/>
</dbReference>
<dbReference type="SUPFAM" id="SSF52540">
    <property type="entry name" value="P-loop containing nucleoside triphosphate hydrolases"/>
    <property type="match status" value="1"/>
</dbReference>
<evidence type="ECO:0000313" key="2">
    <source>
        <dbReference type="EMBL" id="RMM50015.1"/>
    </source>
</evidence>
<dbReference type="Pfam" id="PF08282">
    <property type="entry name" value="Hydrolase_3"/>
    <property type="match status" value="2"/>
</dbReference>
<dbReference type="InterPro" id="IPR036412">
    <property type="entry name" value="HAD-like_sf"/>
</dbReference>
<dbReference type="Gene3D" id="3.40.50.300">
    <property type="entry name" value="P-loop containing nucleotide triphosphate hydrolases"/>
    <property type="match status" value="1"/>
</dbReference>
<evidence type="ECO:0000313" key="3">
    <source>
        <dbReference type="Proteomes" id="UP000270661"/>
    </source>
</evidence>
<dbReference type="PANTHER" id="PTHR10000:SF8">
    <property type="entry name" value="HAD SUPERFAMILY HYDROLASE-LIKE, TYPE 3"/>
    <property type="match status" value="1"/>
</dbReference>
<evidence type="ECO:0000259" key="1">
    <source>
        <dbReference type="Pfam" id="PF01935"/>
    </source>
</evidence>
<gene>
    <name evidence="2" type="ORF">ALQ77_02894</name>
</gene>
<dbReference type="KEGG" id="pcg:AXG94_02190"/>
<sequence length="562" mass="61646">MHFLALAVDYDGTIAESGNVPEQVCTALATLRDSGRKLLLITGRELQALKHHFDRLDLFDLVVAENGALLYDPRTDTEELIADSASTELVQRLREKGVSPLSVGRSVIATWHPFEGAVITSIRELGLELQMTFNKDAVMVLPSGVNKASGLSAALLRLGICELNVVGVGDAENDHAFLAICGCSAAVNNAIESIKAQADICLRNDHGQGVCELIDMLLEKDAALVPVERIGMELGQTADARKVWLAPESVMLVIGNSGSGKSSYVTWLTERMVEARQGFCIIDPEGDYLSLDGAVTVGGLTVPPTTEESLHHLLLARLNVVVSTLALDPPARVQLFGELLPFIQQLRSTSGRPYWLVVDEAHYMLPHCAAWPAGFLANMGAVIVALDFDQVCPSLLEAVDVLVTLGSTARELVQRYAQHTQRSSPEFAPRTSAPEYCFLWELRKGNEVVQMTPQQPQQKHHRHSGKYAVGDVGDWHAFYFPSLDQRASNLAEFLSSLARLDDGAFCQHREAGDFSNWFREVIRDDVLANETHLLETDASVASQDALARIARLVQARYHLEHR</sequence>
<dbReference type="InterPro" id="IPR006379">
    <property type="entry name" value="HAD-SF_hydro_IIB"/>
</dbReference>
<dbReference type="InterPro" id="IPR023214">
    <property type="entry name" value="HAD_sf"/>
</dbReference>
<dbReference type="OrthoDB" id="9768060at2"/>
<accession>A0A3M3EKB1</accession>
<name>A0A3M3EKB1_9PSED</name>
<dbReference type="GO" id="GO:0005829">
    <property type="term" value="C:cytosol"/>
    <property type="evidence" value="ECO:0007669"/>
    <property type="project" value="TreeGrafter"/>
</dbReference>
<dbReference type="GO" id="GO:0016791">
    <property type="term" value="F:phosphatase activity"/>
    <property type="evidence" value="ECO:0007669"/>
    <property type="project" value="TreeGrafter"/>
</dbReference>
<dbReference type="SUPFAM" id="SSF56784">
    <property type="entry name" value="HAD-like"/>
    <property type="match status" value="1"/>
</dbReference>
<reference evidence="2 3" key="1">
    <citation type="submission" date="2018-08" db="EMBL/GenBank/DDBJ databases">
        <title>Recombination of ecologically and evolutionarily significant loci maintains genetic cohesion in the Pseudomonas syringae species complex.</title>
        <authorList>
            <person name="Dillon M."/>
            <person name="Thakur S."/>
            <person name="Almeida R.N.D."/>
            <person name="Weir B.S."/>
            <person name="Guttman D.S."/>
        </authorList>
    </citation>
    <scope>NUCLEOTIDE SEQUENCE [LARGE SCALE GENOMIC DNA]</scope>
    <source>
        <strain evidence="2 3">NCPPB2445</strain>
    </source>
</reference>
<dbReference type="Pfam" id="PF01935">
    <property type="entry name" value="DUF87"/>
    <property type="match status" value="1"/>
</dbReference>
<dbReference type="Gene3D" id="3.90.1070.10">
    <property type="match status" value="1"/>
</dbReference>
<dbReference type="EMBL" id="RBOJ01000072">
    <property type="protein sequence ID" value="RMM50015.1"/>
    <property type="molecule type" value="Genomic_DNA"/>
</dbReference>
<dbReference type="Gene3D" id="3.40.50.1000">
    <property type="entry name" value="HAD superfamily/HAD-like"/>
    <property type="match status" value="1"/>
</dbReference>
<dbReference type="AlphaFoldDB" id="A0A3M3EKB1"/>
<feature type="domain" description="Helicase HerA central" evidence="1">
    <location>
        <begin position="251"/>
        <end position="303"/>
    </location>
</feature>
<dbReference type="PANTHER" id="PTHR10000">
    <property type="entry name" value="PHOSPHOSERINE PHOSPHATASE"/>
    <property type="match status" value="1"/>
</dbReference>
<proteinExistence type="predicted"/>
<dbReference type="STRING" id="47879.AXG94_02190"/>
<dbReference type="InterPro" id="IPR027417">
    <property type="entry name" value="P-loop_NTPase"/>
</dbReference>
<dbReference type="GO" id="GO:0000287">
    <property type="term" value="F:magnesium ion binding"/>
    <property type="evidence" value="ECO:0007669"/>
    <property type="project" value="TreeGrafter"/>
</dbReference>